<dbReference type="AlphaFoldDB" id="B8A216"/>
<reference evidence="2" key="1">
    <citation type="journal article" date="2009" name="PLoS Genet.">
        <title>Sequencing, mapping, and analysis of 27,455 maize full-length cDNAs.</title>
        <authorList>
            <person name="Soderlund C."/>
            <person name="Descour A."/>
            <person name="Kudrna D."/>
            <person name="Bomhoff M."/>
            <person name="Boyd L."/>
            <person name="Currie J."/>
            <person name="Angelova A."/>
            <person name="Collura K."/>
            <person name="Wissotski M."/>
            <person name="Ashley E."/>
            <person name="Morrow D."/>
            <person name="Fernandes J."/>
            <person name="Walbot V."/>
            <person name="Yu Y."/>
        </authorList>
    </citation>
    <scope>NUCLEOTIDE SEQUENCE</scope>
    <source>
        <strain evidence="2">B73</strain>
    </source>
</reference>
<proteinExistence type="evidence at transcript level"/>
<name>B8A216_MAIZE</name>
<accession>B8A216</accession>
<feature type="compositionally biased region" description="Pro residues" evidence="1">
    <location>
        <begin position="1"/>
        <end position="10"/>
    </location>
</feature>
<feature type="compositionally biased region" description="Polar residues" evidence="1">
    <location>
        <begin position="50"/>
        <end position="62"/>
    </location>
</feature>
<feature type="compositionally biased region" description="Low complexity" evidence="1">
    <location>
        <begin position="11"/>
        <end position="24"/>
    </location>
</feature>
<evidence type="ECO:0000256" key="1">
    <source>
        <dbReference type="SAM" id="MobiDB-lite"/>
    </source>
</evidence>
<sequence>MSPSSPPTGAPPTNSAGTAAAAAADAVACAPTAASSCRITWHMQHPRQAKITTGLSRTNRPTRSAGASPSPAGSMVRPSRPPTQLTPPCMSRRRRMGWAQGSLVGTWETGISGGGL</sequence>
<feature type="region of interest" description="Disordered" evidence="1">
    <location>
        <begin position="1"/>
        <end position="24"/>
    </location>
</feature>
<evidence type="ECO:0000313" key="2">
    <source>
        <dbReference type="EMBL" id="ACL54215.1"/>
    </source>
</evidence>
<reference evidence="2" key="2">
    <citation type="submission" date="2012-06" db="EMBL/GenBank/DDBJ databases">
        <authorList>
            <person name="Yu Y."/>
            <person name="Currie J."/>
            <person name="Lomeli R."/>
            <person name="Angelova A."/>
            <person name="Collura K."/>
            <person name="Wissotski M."/>
            <person name="Campos D."/>
            <person name="Kudrna D."/>
            <person name="Golser W."/>
            <person name="Ashely E."/>
            <person name="Descour A."/>
            <person name="Fernandes J."/>
            <person name="Soderlund C."/>
            <person name="Walbot V."/>
        </authorList>
    </citation>
    <scope>NUCLEOTIDE SEQUENCE</scope>
    <source>
        <strain evidence="2">B73</strain>
    </source>
</reference>
<feature type="region of interest" description="Disordered" evidence="1">
    <location>
        <begin position="44"/>
        <end position="95"/>
    </location>
</feature>
<protein>
    <submittedName>
        <fullName evidence="2">Uncharacterized protein</fullName>
    </submittedName>
</protein>
<organism evidence="2">
    <name type="scientific">Zea mays</name>
    <name type="common">Maize</name>
    <dbReference type="NCBI Taxonomy" id="4577"/>
    <lineage>
        <taxon>Eukaryota</taxon>
        <taxon>Viridiplantae</taxon>
        <taxon>Streptophyta</taxon>
        <taxon>Embryophyta</taxon>
        <taxon>Tracheophyta</taxon>
        <taxon>Spermatophyta</taxon>
        <taxon>Magnoliopsida</taxon>
        <taxon>Liliopsida</taxon>
        <taxon>Poales</taxon>
        <taxon>Poaceae</taxon>
        <taxon>PACMAD clade</taxon>
        <taxon>Panicoideae</taxon>
        <taxon>Andropogonodae</taxon>
        <taxon>Andropogoneae</taxon>
        <taxon>Tripsacinae</taxon>
        <taxon>Zea</taxon>
    </lineage>
</organism>
<dbReference type="EMBL" id="BT055608">
    <property type="protein sequence ID" value="ACL54215.1"/>
    <property type="molecule type" value="mRNA"/>
</dbReference>
<feature type="compositionally biased region" description="Low complexity" evidence="1">
    <location>
        <begin position="64"/>
        <end position="74"/>
    </location>
</feature>